<evidence type="ECO:0000256" key="5">
    <source>
        <dbReference type="SAM" id="MobiDB-lite"/>
    </source>
</evidence>
<evidence type="ECO:0000256" key="4">
    <source>
        <dbReference type="ARBA" id="ARBA00023088"/>
    </source>
</evidence>
<evidence type="ECO:0000313" key="7">
    <source>
        <dbReference type="EMBL" id="KDA46865.1"/>
    </source>
</evidence>
<evidence type="ECO:0000259" key="6">
    <source>
        <dbReference type="PROSITE" id="PS50847"/>
    </source>
</evidence>
<dbReference type="Gene3D" id="2.60.40.4300">
    <property type="match status" value="1"/>
</dbReference>
<dbReference type="Proteomes" id="UP000027129">
    <property type="component" value="Unassembled WGS sequence"/>
</dbReference>
<organism evidence="7 8">
    <name type="scientific">Ligilactobacillus animalis</name>
    <dbReference type="NCBI Taxonomy" id="1605"/>
    <lineage>
        <taxon>Bacteria</taxon>
        <taxon>Bacillati</taxon>
        <taxon>Bacillota</taxon>
        <taxon>Bacilli</taxon>
        <taxon>Lactobacillales</taxon>
        <taxon>Lactobacillaceae</taxon>
        <taxon>Ligilactobacillus</taxon>
    </lineage>
</organism>
<dbReference type="Pfam" id="PF17965">
    <property type="entry name" value="MucBP_2"/>
    <property type="match status" value="1"/>
</dbReference>
<dbReference type="Gene3D" id="3.10.20.470">
    <property type="match status" value="1"/>
</dbReference>
<dbReference type="Pfam" id="PF00746">
    <property type="entry name" value="Gram_pos_anchor"/>
    <property type="match status" value="1"/>
</dbReference>
<comment type="caution">
    <text evidence="7">The sequence shown here is derived from an EMBL/GenBank/DDBJ whole genome shotgun (WGS) entry which is preliminary data.</text>
</comment>
<dbReference type="PROSITE" id="PS50847">
    <property type="entry name" value="GRAM_POS_ANCHORING"/>
    <property type="match status" value="1"/>
</dbReference>
<protein>
    <submittedName>
        <fullName evidence="7">LPXTG cell wall anchor domain protein</fullName>
    </submittedName>
</protein>
<evidence type="ECO:0000313" key="8">
    <source>
        <dbReference type="Proteomes" id="UP000027129"/>
    </source>
</evidence>
<sequence>MNYVEDIQALRITIIDDTTKTELRTNKLLGQGLAGAKVSDQTLNDYQALIKQYLDKGYELVEPVELPTNYDNDPAKDQLVTLHLTHGTRTQAGASKGVTETITYVYGNGPKQGQPVSPAVVVTKTFVPLYTVDAVTGDIIETTWSGDGVIEASQVPEISGYTPDKTMIAERILTPTMENQSQTVYYMLDEKPAVDETPEPERPTETVDKEPGIGSDEKQEEQNEPPKQVTTTQTSSVDKEKTAPIKEGQTVTELPQTGDAATEKTTFVGAMLATLAGLLGFATTKRKKEDK</sequence>
<dbReference type="InterPro" id="IPR041495">
    <property type="entry name" value="Mub_B2"/>
</dbReference>
<keyword evidence="1" id="KW-0134">Cell wall</keyword>
<dbReference type="InterPro" id="IPR041558">
    <property type="entry name" value="MucBP_2"/>
</dbReference>
<keyword evidence="2" id="KW-0964">Secreted</keyword>
<dbReference type="NCBIfam" id="TIGR01167">
    <property type="entry name" value="LPXTG_anchor"/>
    <property type="match status" value="1"/>
</dbReference>
<proteinExistence type="predicted"/>
<accession>A0ABR4RS25</accession>
<dbReference type="RefSeq" id="WP_035446819.1">
    <property type="nucleotide sequence ID" value="NZ_CP195054.1"/>
</dbReference>
<feature type="region of interest" description="Disordered" evidence="5">
    <location>
        <begin position="191"/>
        <end position="259"/>
    </location>
</feature>
<evidence type="ECO:0000256" key="1">
    <source>
        <dbReference type="ARBA" id="ARBA00022512"/>
    </source>
</evidence>
<evidence type="ECO:0000256" key="3">
    <source>
        <dbReference type="ARBA" id="ARBA00022729"/>
    </source>
</evidence>
<reference evidence="7 8" key="1">
    <citation type="submission" date="2014-04" db="EMBL/GenBank/DDBJ databases">
        <title>Draft Genome Sequence of Lactobacillus animalis 381-IL-28.</title>
        <authorList>
            <person name="Sturino J.M."/>
            <person name="Rajendran M."/>
            <person name="Altermann E."/>
        </authorList>
    </citation>
    <scope>NUCLEOTIDE SEQUENCE [LARGE SCALE GENOMIC DNA]</scope>
    <source>
        <strain evidence="7 8">381-IL-28</strain>
    </source>
</reference>
<keyword evidence="3" id="KW-0732">Signal</keyword>
<keyword evidence="8" id="KW-1185">Reference proteome</keyword>
<keyword evidence="4" id="KW-0572">Peptidoglycan-anchor</keyword>
<dbReference type="EMBL" id="JMHU01000001">
    <property type="protein sequence ID" value="KDA46865.1"/>
    <property type="molecule type" value="Genomic_DNA"/>
</dbReference>
<evidence type="ECO:0000256" key="2">
    <source>
        <dbReference type="ARBA" id="ARBA00022525"/>
    </source>
</evidence>
<gene>
    <name evidence="7" type="ORF">Lani381_0079</name>
</gene>
<feature type="compositionally biased region" description="Basic and acidic residues" evidence="5">
    <location>
        <begin position="191"/>
        <end position="221"/>
    </location>
</feature>
<name>A0ABR4RS25_9LACO</name>
<dbReference type="InterPro" id="IPR019931">
    <property type="entry name" value="LPXTG_anchor"/>
</dbReference>
<dbReference type="Pfam" id="PF17966">
    <property type="entry name" value="Muc_B2"/>
    <property type="match status" value="1"/>
</dbReference>
<feature type="domain" description="Gram-positive cocci surface proteins LPxTG" evidence="6">
    <location>
        <begin position="254"/>
        <end position="291"/>
    </location>
</feature>